<comment type="caution">
    <text evidence="3">The sequence shown here is derived from an EMBL/GenBank/DDBJ whole genome shotgun (WGS) entry which is preliminary data.</text>
</comment>
<feature type="region of interest" description="Disordered" evidence="2">
    <location>
        <begin position="74"/>
        <end position="139"/>
    </location>
</feature>
<sequence>MILLSSCLHFGPIQNHTVTEGTSHEDQADRAKELKIRSKQQEETLRALYGEGVEILPSPLLLEEMECFGVSDRAAMDIAPNRNRTSPTCSSSRRRHPRRKRSTPAAANPAEPKPAHSGSCRAIHVRSGSHGASHTLQRS</sequence>
<proteinExistence type="predicted"/>
<evidence type="ECO:0000256" key="2">
    <source>
        <dbReference type="SAM" id="MobiDB-lite"/>
    </source>
</evidence>
<feature type="compositionally biased region" description="Low complexity" evidence="2">
    <location>
        <begin position="82"/>
        <end position="91"/>
    </location>
</feature>
<dbReference type="Proteomes" id="UP001469553">
    <property type="component" value="Unassembled WGS sequence"/>
</dbReference>
<reference evidence="3 4" key="1">
    <citation type="submission" date="2021-06" db="EMBL/GenBank/DDBJ databases">
        <authorList>
            <person name="Palmer J.M."/>
        </authorList>
    </citation>
    <scope>NUCLEOTIDE SEQUENCE [LARGE SCALE GENOMIC DNA]</scope>
    <source>
        <strain evidence="3 4">AS_MEX2019</strain>
        <tissue evidence="3">Muscle</tissue>
    </source>
</reference>
<evidence type="ECO:0000313" key="4">
    <source>
        <dbReference type="Proteomes" id="UP001469553"/>
    </source>
</evidence>
<gene>
    <name evidence="3" type="ORF">AMECASPLE_038838</name>
</gene>
<organism evidence="3 4">
    <name type="scientific">Ameca splendens</name>
    <dbReference type="NCBI Taxonomy" id="208324"/>
    <lineage>
        <taxon>Eukaryota</taxon>
        <taxon>Metazoa</taxon>
        <taxon>Chordata</taxon>
        <taxon>Craniata</taxon>
        <taxon>Vertebrata</taxon>
        <taxon>Euteleostomi</taxon>
        <taxon>Actinopterygii</taxon>
        <taxon>Neopterygii</taxon>
        <taxon>Teleostei</taxon>
        <taxon>Neoteleostei</taxon>
        <taxon>Acanthomorphata</taxon>
        <taxon>Ovalentaria</taxon>
        <taxon>Atherinomorphae</taxon>
        <taxon>Cyprinodontiformes</taxon>
        <taxon>Goodeidae</taxon>
        <taxon>Ameca</taxon>
    </lineage>
</organism>
<evidence type="ECO:0000256" key="1">
    <source>
        <dbReference type="SAM" id="Coils"/>
    </source>
</evidence>
<feature type="compositionally biased region" description="Basic residues" evidence="2">
    <location>
        <begin position="92"/>
        <end position="102"/>
    </location>
</feature>
<evidence type="ECO:0000313" key="3">
    <source>
        <dbReference type="EMBL" id="MEQ2317055.1"/>
    </source>
</evidence>
<feature type="compositionally biased region" description="Polar residues" evidence="2">
    <location>
        <begin position="130"/>
        <end position="139"/>
    </location>
</feature>
<feature type="coiled-coil region" evidence="1">
    <location>
        <begin position="24"/>
        <end position="51"/>
    </location>
</feature>
<accession>A0ABV1AFU6</accession>
<dbReference type="EMBL" id="JAHRIP010092104">
    <property type="protein sequence ID" value="MEQ2317055.1"/>
    <property type="molecule type" value="Genomic_DNA"/>
</dbReference>
<name>A0ABV1AFU6_9TELE</name>
<protein>
    <submittedName>
        <fullName evidence="3">Uncharacterized protein</fullName>
    </submittedName>
</protein>
<keyword evidence="1" id="KW-0175">Coiled coil</keyword>
<keyword evidence="4" id="KW-1185">Reference proteome</keyword>